<accession>A0A955RIH3</accession>
<dbReference type="Proteomes" id="UP000782843">
    <property type="component" value="Unassembled WGS sequence"/>
</dbReference>
<name>A0A955RIH3_9BACT</name>
<reference evidence="1" key="2">
    <citation type="journal article" date="2021" name="Microbiome">
        <title>Successional dynamics and alternative stable states in a saline activated sludge microbial community over 9 years.</title>
        <authorList>
            <person name="Wang Y."/>
            <person name="Ye J."/>
            <person name="Ju F."/>
            <person name="Liu L."/>
            <person name="Boyd J.A."/>
            <person name="Deng Y."/>
            <person name="Parks D.H."/>
            <person name="Jiang X."/>
            <person name="Yin X."/>
            <person name="Woodcroft B.J."/>
            <person name="Tyson G.W."/>
            <person name="Hugenholtz P."/>
            <person name="Polz M.F."/>
            <person name="Zhang T."/>
        </authorList>
    </citation>
    <scope>NUCLEOTIDE SEQUENCE</scope>
    <source>
        <strain evidence="1">HKST-UBA10</strain>
    </source>
</reference>
<gene>
    <name evidence="1" type="ORF">KC660_04955</name>
</gene>
<comment type="caution">
    <text evidence="1">The sequence shown here is derived from an EMBL/GenBank/DDBJ whole genome shotgun (WGS) entry which is preliminary data.</text>
</comment>
<evidence type="ECO:0000313" key="1">
    <source>
        <dbReference type="EMBL" id="MCA9382723.1"/>
    </source>
</evidence>
<proteinExistence type="predicted"/>
<sequence>MLEGDRGVEVQQRLLRILSRLREQEDKETVLNVLHNYMQILSQPAKRELIKQVYAVPFSSDILDADLLAEAWEKGALGLSYDISNLERNVTTISILREQYGPEVLEKIHSNYGVCHFGRYPIEVFHRFLNRDPAAPTVTLIYPYADRAGVFYEDEETFAELLGASQKLNFNIIEAGNGIDVYLRMKLLKSEYPETDLDVVLVGGHGETDLLELGTQDMGESSVITKQMLSPAVLRLINRLLDENTTLIFCACNVGSEIDEGSFAKHVFDGTKCKKVIAATNPISGLRNFRLVKHKSNKQPLEVDTDFAKSQGLGVVRKKVYSR</sequence>
<protein>
    <submittedName>
        <fullName evidence="1">Uncharacterized protein</fullName>
    </submittedName>
</protein>
<dbReference type="AlphaFoldDB" id="A0A955RIH3"/>
<dbReference type="EMBL" id="JAGQLG010000226">
    <property type="protein sequence ID" value="MCA9382723.1"/>
    <property type="molecule type" value="Genomic_DNA"/>
</dbReference>
<reference evidence="1" key="1">
    <citation type="submission" date="2020-04" db="EMBL/GenBank/DDBJ databases">
        <authorList>
            <person name="Zhang T."/>
        </authorList>
    </citation>
    <scope>NUCLEOTIDE SEQUENCE</scope>
    <source>
        <strain evidence="1">HKST-UBA10</strain>
    </source>
</reference>
<organism evidence="1 2">
    <name type="scientific">Candidatus Dojkabacteria bacterium</name>
    <dbReference type="NCBI Taxonomy" id="2099670"/>
    <lineage>
        <taxon>Bacteria</taxon>
        <taxon>Candidatus Dojkabacteria</taxon>
    </lineage>
</organism>
<evidence type="ECO:0000313" key="2">
    <source>
        <dbReference type="Proteomes" id="UP000782843"/>
    </source>
</evidence>